<evidence type="ECO:0000256" key="4">
    <source>
        <dbReference type="ARBA" id="ARBA00023136"/>
    </source>
</evidence>
<dbReference type="Gene3D" id="1.25.40.390">
    <property type="match status" value="1"/>
</dbReference>
<dbReference type="InterPro" id="IPR033985">
    <property type="entry name" value="SusD-like_N"/>
</dbReference>
<dbReference type="AlphaFoldDB" id="A0A174P768"/>
<organism evidence="8 9">
    <name type="scientific">Bacteroides thetaiotaomicron</name>
    <dbReference type="NCBI Taxonomy" id="818"/>
    <lineage>
        <taxon>Bacteria</taxon>
        <taxon>Pseudomonadati</taxon>
        <taxon>Bacteroidota</taxon>
        <taxon>Bacteroidia</taxon>
        <taxon>Bacteroidales</taxon>
        <taxon>Bacteroidaceae</taxon>
        <taxon>Bacteroides</taxon>
    </lineage>
</organism>
<evidence type="ECO:0000256" key="3">
    <source>
        <dbReference type="ARBA" id="ARBA00022729"/>
    </source>
</evidence>
<evidence type="ECO:0000256" key="5">
    <source>
        <dbReference type="ARBA" id="ARBA00023237"/>
    </source>
</evidence>
<accession>A0A174P768</accession>
<proteinExistence type="inferred from homology"/>
<keyword evidence="5" id="KW-0998">Cell outer membrane</keyword>
<sequence length="653" mass="74413">MKLKYLTKSIIAGALGICILSSCSDEYLDKKVDVSETQEKIYSDSAKVANVINDFYSSIGYSFAYNRFNRCGLDLPAKESEARAAEGRMGMYLAQNTVNASNAENDAWKNTYRKWRGINIFMNNYNDGTIGKILSSDPNKQGELLHKSSIEYWKGQAFFLRAWYVFTMIKHYGGIPLIDDKVYSEEEKINVPRSTYEESVKYAVDQCDSAFLYLERSGHIHNLGGVDPDGGIHARSDGRACGMTALALKARIYLYAASPLVNCQRADDPGLLVSYGSYSKERWQLAYDAAKKFMDMNNAQAGAETGIWYELRQGVIDNTTPTKSWWPKFYHAFMDDLVSSKESIFCDFMKNEASVGQNRIKLDGFFAPNSRGTRFSGLNQLTGFPTQELVDAFPMADGFPRGDSRSKYTYQDGDGMYDNRDPRLKATVSYNGAYRFMNGFKDAKMRTYTGDFVMNGNFDETSASKDGIYQPNATSTGYYRMKSVFDNGGLETYVFRPTILMRYAEILMIAAEAANELVPDGAPAPEESKEYIRAIRQRADIEEGETGKDRYGVLDNLTKEEMRELIYTERQIEFAFEEHRYWDVRRWKIAPQVLDGPSHGMEITRKAHDDGSETFTYRRIEVMNHVWDDRLYWWPIPLSEISKSDALEQNPGY</sequence>
<feature type="domain" description="SusD-like N-terminal" evidence="7">
    <location>
        <begin position="26"/>
        <end position="204"/>
    </location>
</feature>
<name>A0A174P768_BACT4</name>
<dbReference type="SUPFAM" id="SSF48452">
    <property type="entry name" value="TPR-like"/>
    <property type="match status" value="1"/>
</dbReference>
<evidence type="ECO:0000256" key="1">
    <source>
        <dbReference type="ARBA" id="ARBA00004442"/>
    </source>
</evidence>
<comment type="subcellular location">
    <subcellularLocation>
        <location evidence="1">Cell outer membrane</location>
    </subcellularLocation>
</comment>
<keyword evidence="3" id="KW-0732">Signal</keyword>
<dbReference type="GO" id="GO:0009279">
    <property type="term" value="C:cell outer membrane"/>
    <property type="evidence" value="ECO:0007669"/>
    <property type="project" value="UniProtKB-SubCell"/>
</dbReference>
<protein>
    <submittedName>
        <fullName evidence="8">SusD family</fullName>
    </submittedName>
</protein>
<evidence type="ECO:0000313" key="8">
    <source>
        <dbReference type="EMBL" id="CUP54618.1"/>
    </source>
</evidence>
<evidence type="ECO:0000259" key="7">
    <source>
        <dbReference type="Pfam" id="PF14322"/>
    </source>
</evidence>
<reference evidence="8 9" key="1">
    <citation type="submission" date="2015-09" db="EMBL/GenBank/DDBJ databases">
        <authorList>
            <consortium name="Pathogen Informatics"/>
        </authorList>
    </citation>
    <scope>NUCLEOTIDE SEQUENCE [LARGE SCALE GENOMIC DNA]</scope>
    <source>
        <strain evidence="8 9">2789STDY5834945</strain>
    </source>
</reference>
<comment type="similarity">
    <text evidence="2">Belongs to the SusD family.</text>
</comment>
<evidence type="ECO:0000259" key="6">
    <source>
        <dbReference type="Pfam" id="PF07980"/>
    </source>
</evidence>
<feature type="domain" description="RagB/SusD" evidence="6">
    <location>
        <begin position="341"/>
        <end position="653"/>
    </location>
</feature>
<evidence type="ECO:0000313" key="9">
    <source>
        <dbReference type="Proteomes" id="UP000095541"/>
    </source>
</evidence>
<dbReference type="RefSeq" id="WP_055217289.1">
    <property type="nucleotide sequence ID" value="NZ_CZBI01000001.1"/>
</dbReference>
<dbReference type="PROSITE" id="PS51257">
    <property type="entry name" value="PROKAR_LIPOPROTEIN"/>
    <property type="match status" value="1"/>
</dbReference>
<dbReference type="Pfam" id="PF14322">
    <property type="entry name" value="SusD-like_3"/>
    <property type="match status" value="1"/>
</dbReference>
<dbReference type="Proteomes" id="UP000095541">
    <property type="component" value="Unassembled WGS sequence"/>
</dbReference>
<dbReference type="EMBL" id="CZBI01000001">
    <property type="protein sequence ID" value="CUP54618.1"/>
    <property type="molecule type" value="Genomic_DNA"/>
</dbReference>
<dbReference type="InterPro" id="IPR012944">
    <property type="entry name" value="SusD_RagB_dom"/>
</dbReference>
<dbReference type="Pfam" id="PF07980">
    <property type="entry name" value="SusD_RagB"/>
    <property type="match status" value="1"/>
</dbReference>
<evidence type="ECO:0000256" key="2">
    <source>
        <dbReference type="ARBA" id="ARBA00006275"/>
    </source>
</evidence>
<dbReference type="InterPro" id="IPR011990">
    <property type="entry name" value="TPR-like_helical_dom_sf"/>
</dbReference>
<keyword evidence="4" id="KW-0472">Membrane</keyword>
<gene>
    <name evidence="8" type="ORF">ERS852557_00964</name>
</gene>